<dbReference type="InterPro" id="IPR036388">
    <property type="entry name" value="WH-like_DNA-bd_sf"/>
</dbReference>
<dbReference type="SMART" id="SM00895">
    <property type="entry name" value="FCD"/>
    <property type="match status" value="1"/>
</dbReference>
<dbReference type="PROSITE" id="PS50949">
    <property type="entry name" value="HTH_GNTR"/>
    <property type="match status" value="1"/>
</dbReference>
<accession>A0ABS7PYG7</accession>
<evidence type="ECO:0000259" key="4">
    <source>
        <dbReference type="PROSITE" id="PS50949"/>
    </source>
</evidence>
<organism evidence="5 6">
    <name type="scientific">Sphingomonas colocasiae</name>
    <dbReference type="NCBI Taxonomy" id="1848973"/>
    <lineage>
        <taxon>Bacteria</taxon>
        <taxon>Pseudomonadati</taxon>
        <taxon>Pseudomonadota</taxon>
        <taxon>Alphaproteobacteria</taxon>
        <taxon>Sphingomonadales</taxon>
        <taxon>Sphingomonadaceae</taxon>
        <taxon>Sphingomonas</taxon>
    </lineage>
</organism>
<dbReference type="RefSeq" id="WP_222994024.1">
    <property type="nucleotide sequence ID" value="NZ_JAINVV010000017.1"/>
</dbReference>
<reference evidence="5 6" key="1">
    <citation type="submission" date="2021-08" db="EMBL/GenBank/DDBJ databases">
        <authorList>
            <person name="Tuo L."/>
        </authorList>
    </citation>
    <scope>NUCLEOTIDE SEQUENCE [LARGE SCALE GENOMIC DNA]</scope>
    <source>
        <strain evidence="5 6">JCM 31229</strain>
    </source>
</reference>
<dbReference type="PANTHER" id="PTHR43537">
    <property type="entry name" value="TRANSCRIPTIONAL REGULATOR, GNTR FAMILY"/>
    <property type="match status" value="1"/>
</dbReference>
<keyword evidence="2" id="KW-0238">DNA-binding</keyword>
<evidence type="ECO:0000313" key="6">
    <source>
        <dbReference type="Proteomes" id="UP000706039"/>
    </source>
</evidence>
<dbReference type="CDD" id="cd07377">
    <property type="entry name" value="WHTH_GntR"/>
    <property type="match status" value="1"/>
</dbReference>
<evidence type="ECO:0000313" key="5">
    <source>
        <dbReference type="EMBL" id="MBY8826407.1"/>
    </source>
</evidence>
<dbReference type="InterPro" id="IPR036390">
    <property type="entry name" value="WH_DNA-bd_sf"/>
</dbReference>
<dbReference type="PRINTS" id="PR00035">
    <property type="entry name" value="HTHGNTR"/>
</dbReference>
<feature type="domain" description="HTH gntR-type" evidence="4">
    <location>
        <begin position="7"/>
        <end position="75"/>
    </location>
</feature>
<protein>
    <submittedName>
        <fullName evidence="5">FadR family transcriptional regulator</fullName>
    </submittedName>
</protein>
<dbReference type="SMART" id="SM00345">
    <property type="entry name" value="HTH_GNTR"/>
    <property type="match status" value="1"/>
</dbReference>
<dbReference type="InterPro" id="IPR011711">
    <property type="entry name" value="GntR_C"/>
</dbReference>
<evidence type="ECO:0000256" key="3">
    <source>
        <dbReference type="ARBA" id="ARBA00023163"/>
    </source>
</evidence>
<dbReference type="Gene3D" id="1.20.120.530">
    <property type="entry name" value="GntR ligand-binding domain-like"/>
    <property type="match status" value="1"/>
</dbReference>
<proteinExistence type="predicted"/>
<keyword evidence="6" id="KW-1185">Reference proteome</keyword>
<dbReference type="Pfam" id="PF07729">
    <property type="entry name" value="FCD"/>
    <property type="match status" value="1"/>
</dbReference>
<keyword evidence="1" id="KW-0805">Transcription regulation</keyword>
<dbReference type="Gene3D" id="1.10.10.10">
    <property type="entry name" value="Winged helix-like DNA-binding domain superfamily/Winged helix DNA-binding domain"/>
    <property type="match status" value="1"/>
</dbReference>
<sequence>MKAVEGKGLHGRVIQDLGAAIVSGEFAPGSTLPGQEECCARLGVSRTVLREALRVLAAKGLVDARPKAGTFVLPRENWNFLDPDILEWRLRSDDRDAVLDQLYELRHMVEPTAAYLAASRAKLHDFRKMGEAFDAMAAAGRSHDSIESDLAFHRAIIEACGNDMFASLGRVVESALIISFRIGADNPDGVEHSLAMHKAILDAIVDRNATEARNAMRKLIDYSKGTVARVTGEKPTAPRRQSKS</sequence>
<comment type="caution">
    <text evidence="5">The sequence shown here is derived from an EMBL/GenBank/DDBJ whole genome shotgun (WGS) entry which is preliminary data.</text>
</comment>
<keyword evidence="3" id="KW-0804">Transcription</keyword>
<dbReference type="Pfam" id="PF00392">
    <property type="entry name" value="GntR"/>
    <property type="match status" value="1"/>
</dbReference>
<gene>
    <name evidence="5" type="ORF">K7G82_29150</name>
</gene>
<dbReference type="InterPro" id="IPR008920">
    <property type="entry name" value="TF_FadR/GntR_C"/>
</dbReference>
<dbReference type="PANTHER" id="PTHR43537:SF44">
    <property type="entry name" value="GNTR FAMILY REGULATORY PROTEIN"/>
    <property type="match status" value="1"/>
</dbReference>
<dbReference type="InterPro" id="IPR000524">
    <property type="entry name" value="Tscrpt_reg_HTH_GntR"/>
</dbReference>
<dbReference type="Proteomes" id="UP000706039">
    <property type="component" value="Unassembled WGS sequence"/>
</dbReference>
<evidence type="ECO:0000256" key="1">
    <source>
        <dbReference type="ARBA" id="ARBA00023015"/>
    </source>
</evidence>
<dbReference type="SUPFAM" id="SSF46785">
    <property type="entry name" value="Winged helix' DNA-binding domain"/>
    <property type="match status" value="1"/>
</dbReference>
<evidence type="ECO:0000256" key="2">
    <source>
        <dbReference type="ARBA" id="ARBA00023125"/>
    </source>
</evidence>
<dbReference type="EMBL" id="JAINVV010000017">
    <property type="protein sequence ID" value="MBY8826407.1"/>
    <property type="molecule type" value="Genomic_DNA"/>
</dbReference>
<name>A0ABS7PYG7_9SPHN</name>
<dbReference type="SUPFAM" id="SSF48008">
    <property type="entry name" value="GntR ligand-binding domain-like"/>
    <property type="match status" value="1"/>
</dbReference>